<keyword evidence="1" id="KW-1133">Transmembrane helix</keyword>
<keyword evidence="3" id="KW-1185">Reference proteome</keyword>
<feature type="transmembrane region" description="Helical" evidence="1">
    <location>
        <begin position="63"/>
        <end position="83"/>
    </location>
</feature>
<keyword evidence="1" id="KW-0812">Transmembrane</keyword>
<evidence type="ECO:0008006" key="4">
    <source>
        <dbReference type="Google" id="ProtNLM"/>
    </source>
</evidence>
<name>A0ABW7D2K7_9GAMM</name>
<accession>A0ABW7D2K7</accession>
<gene>
    <name evidence="2" type="ORF">ACEU0G_000697</name>
</gene>
<reference evidence="2 3" key="1">
    <citation type="submission" date="2024-09" db="EMBL/GenBank/DDBJ databases">
        <authorList>
            <consortium name="All-Russian atlas of soil microorganisms"/>
            <consortium name="as a basis for the search for new antimicrobial producers and enzymes with unique properties"/>
            <person name="Sokolova E.A."/>
            <person name="Voronina E.N."/>
        </authorList>
    </citation>
    <scope>NUCLEOTIDE SEQUENCE [LARGE SCALE GENOMIC DNA]</scope>
    <source>
        <strain evidence="2 3">AF-22b-331.1</strain>
    </source>
</reference>
<dbReference type="Proteomes" id="UP001605261">
    <property type="component" value="Unassembled WGS sequence"/>
</dbReference>
<sequence>MSTAPARQPQPLSPELRTRLQADLAFQQETGTAWVLLAACIGLLATAYFAWLGLHQANAASTVIPLCVAALLGVAGIVAAVIARRRRTEALRAVLADGQVTVVEGRLDTADILPQGGALGARPRVYAVDGAVHAVLEESPSSDEQLGFVPRQVTGPPAGTQVRLVFSALRPGHLLQVAYPDLDALPASEAPMQARDWTGLMARPRAVLRAAAWLCGAMLLGLVVLAFLPAVSRGFNVWLGSGMVLTALWAVWQCLPPLRMWGRRRLVTRLEVSGPVQEVMQARERASRQGADTATFVRVGGAWYRLDEAHAMATLQPGAPLPGGVALAYAVLGERRLALRQVATLGNAG</sequence>
<dbReference type="RefSeq" id="WP_394164302.1">
    <property type="nucleotide sequence ID" value="NZ_JBHGCJ010000014.1"/>
</dbReference>
<feature type="transmembrane region" description="Helical" evidence="1">
    <location>
        <begin position="210"/>
        <end position="231"/>
    </location>
</feature>
<organism evidence="2 3">
    <name type="scientific">Stenotrophomonas nematodicola</name>
    <dbReference type="NCBI Taxonomy" id="2656746"/>
    <lineage>
        <taxon>Bacteria</taxon>
        <taxon>Pseudomonadati</taxon>
        <taxon>Pseudomonadota</taxon>
        <taxon>Gammaproteobacteria</taxon>
        <taxon>Lysobacterales</taxon>
        <taxon>Lysobacteraceae</taxon>
        <taxon>Stenotrophomonas</taxon>
    </lineage>
</organism>
<proteinExistence type="predicted"/>
<keyword evidence="1" id="KW-0472">Membrane</keyword>
<dbReference type="EMBL" id="JBHGCJ010000014">
    <property type="protein sequence ID" value="MFG6110817.1"/>
    <property type="molecule type" value="Genomic_DNA"/>
</dbReference>
<evidence type="ECO:0000313" key="3">
    <source>
        <dbReference type="Proteomes" id="UP001605261"/>
    </source>
</evidence>
<evidence type="ECO:0000313" key="2">
    <source>
        <dbReference type="EMBL" id="MFG6110817.1"/>
    </source>
</evidence>
<comment type="caution">
    <text evidence="2">The sequence shown here is derived from an EMBL/GenBank/DDBJ whole genome shotgun (WGS) entry which is preliminary data.</text>
</comment>
<feature type="transmembrane region" description="Helical" evidence="1">
    <location>
        <begin position="237"/>
        <end position="255"/>
    </location>
</feature>
<feature type="transmembrane region" description="Helical" evidence="1">
    <location>
        <begin position="33"/>
        <end position="51"/>
    </location>
</feature>
<evidence type="ECO:0000256" key="1">
    <source>
        <dbReference type="SAM" id="Phobius"/>
    </source>
</evidence>
<protein>
    <recommendedName>
        <fullName evidence="4">DUF3592 domain-containing protein</fullName>
    </recommendedName>
</protein>